<dbReference type="NCBIfam" id="TIGR00762">
    <property type="entry name" value="DegV"/>
    <property type="match status" value="1"/>
</dbReference>
<dbReference type="PANTHER" id="PTHR33434">
    <property type="entry name" value="DEGV DOMAIN-CONTAINING PROTEIN DR_1986-RELATED"/>
    <property type="match status" value="1"/>
</dbReference>
<gene>
    <name evidence="2" type="ordered locus">MCJ_003850</name>
</gene>
<dbReference type="EMBL" id="FM864216">
    <property type="protein sequence ID" value="CAT05073.1"/>
    <property type="molecule type" value="Genomic_DNA"/>
</dbReference>
<sequence>MKIAIVIDSSSGLNPKQVEKLGWHFLPLVIDIDNKEYLDGINLDQDQFYEQSKNKNANIKTGTTPYGIMSEKLTKLAKEYDKVVVYPISKYFSSQYNFLAELKIDNLYVVKSLKLTWLMVLDLLTFERDIANGVDFKVAFEKMNQDYKGKILAFPFTTDAIVRSGRLSPTAAAAARLFKIVPVIKLENGKLEKETIGRNFEKVIIKEFEKLEAKFTNKESYLPIVLHSQNENIDKIVTSLQTKTTKKIITGLLPNVVTVHMGIQGVVVAYIEVGQFLDKIVEIANE</sequence>
<dbReference type="InterPro" id="IPR050270">
    <property type="entry name" value="DegV_domain_contain"/>
</dbReference>
<dbReference type="HOGENOM" id="CLU_048251_3_0_14"/>
<accession>C5J6I1</accession>
<dbReference type="PROSITE" id="PS51482">
    <property type="entry name" value="DEGV"/>
    <property type="match status" value="1"/>
</dbReference>
<evidence type="ECO:0000313" key="3">
    <source>
        <dbReference type="Proteomes" id="UP000001491"/>
    </source>
</evidence>
<dbReference type="Proteomes" id="UP000001491">
    <property type="component" value="Chromosome"/>
</dbReference>
<dbReference type="Gene3D" id="3.40.50.10170">
    <property type="match status" value="1"/>
</dbReference>
<evidence type="ECO:0000313" key="2">
    <source>
        <dbReference type="EMBL" id="CAT05073.1"/>
    </source>
</evidence>
<organism evidence="2 3">
    <name type="scientific">Mesomycoplasma conjunctivae (strain ATCC 25834 / NCTC 10147 / HRC/581)</name>
    <name type="common">Mycoplasma conjunctivae</name>
    <dbReference type="NCBI Taxonomy" id="572263"/>
    <lineage>
        <taxon>Bacteria</taxon>
        <taxon>Bacillati</taxon>
        <taxon>Mycoplasmatota</taxon>
        <taxon>Mycoplasmoidales</taxon>
        <taxon>Metamycoplasmataceae</taxon>
        <taxon>Mesomycoplasma</taxon>
    </lineage>
</organism>
<reference evidence="3" key="1">
    <citation type="journal article" date="2009" name="BMC Bioinformatics">
        <title>The Mycoplasma conjunctivae genome sequencing, annotation and analysis.</title>
        <authorList>
            <person name="Calderon-Copete S.P."/>
            <person name="Wigger G."/>
            <person name="Wunderlin C."/>
            <person name="Schmidheini T."/>
            <person name="Frey J."/>
            <person name="Quail M.A."/>
            <person name="Falquet L."/>
        </authorList>
    </citation>
    <scope>NUCLEOTIDE SEQUENCE [LARGE SCALE GENOMIC DNA]</scope>
    <source>
        <strain evidence="3">ATCC 25834 / NCTC 10147 / HRC/581</strain>
    </source>
</reference>
<evidence type="ECO:0000256" key="1">
    <source>
        <dbReference type="ARBA" id="ARBA00023121"/>
    </source>
</evidence>
<protein>
    <submittedName>
        <fullName evidence="2">UPF0230 protein MYPU_3590</fullName>
    </submittedName>
</protein>
<dbReference type="SUPFAM" id="SSF82549">
    <property type="entry name" value="DAK1/DegV-like"/>
    <property type="match status" value="1"/>
</dbReference>
<dbReference type="PANTHER" id="PTHR33434:SF2">
    <property type="entry name" value="FATTY ACID-BINDING PROTEIN TM_1468"/>
    <property type="match status" value="1"/>
</dbReference>
<keyword evidence="1" id="KW-0446">Lipid-binding</keyword>
<proteinExistence type="predicted"/>
<dbReference type="AlphaFoldDB" id="C5J6I1"/>
<dbReference type="GO" id="GO:0008289">
    <property type="term" value="F:lipid binding"/>
    <property type="evidence" value="ECO:0007669"/>
    <property type="project" value="UniProtKB-KW"/>
</dbReference>
<name>C5J6I1_MESCH</name>
<dbReference type="KEGG" id="mco:MCJ_003850"/>
<dbReference type="InterPro" id="IPR043168">
    <property type="entry name" value="DegV_C"/>
</dbReference>
<dbReference type="Pfam" id="PF02645">
    <property type="entry name" value="DegV"/>
    <property type="match status" value="1"/>
</dbReference>
<dbReference type="InterPro" id="IPR003797">
    <property type="entry name" value="DegV"/>
</dbReference>
<dbReference type="Gene3D" id="3.30.1180.10">
    <property type="match status" value="1"/>
</dbReference>
<keyword evidence="3" id="KW-1185">Reference proteome</keyword>
<dbReference type="eggNOG" id="COG1307">
    <property type="taxonomic scope" value="Bacteria"/>
</dbReference>